<sequence>MGISDKEAFRILGLPLGVDKDAINDRYKSMSSKLSSSKSLDDKKKLEQVVAAYSQLLPPSTHKIQQSKQNNRASHGKSQPVVYEDDDDSDDDSSEDEWRVLCRNGDARNHITKTNNVDLTDAEKEKRKAEKRRAKKKRRKEKKKLGKEDDSGSEEDDEDEEEEVQGLDPNSAFVATAAGKKIGLGATSKHEDRRKALSKGASQEEDDSNAASVDTVVLQSRQLAIRGNEAANVGQYSVAVRLFTDAIRLDPNDHRFFGNRSYCYDQLGQHEKALKDAEKAIKIAPQWPKGHFRKGTSLRGLGKYIDAESAFEVVLRLDKGCQEAQEEIRKVRIVRIVEMGFTERQANNAIAKYNHVQPALDALLAGEFKESLEDVFYSDEEEDFLKHAKISQGSKDVKMNPRNPEGLTSLWVGNVLPEVTEKMLSQLFSKWVSSFMDTPYTVSILLVQDVSVVASCVQPPNKHDYGDVHCSAVVQHYYLLQSPALMYWHYIHETLSGSPYLFCRQGHVTSVRLLKEKYCAFVNYADKGAAGRAMETLQGYEFCGQKLLIKFPDNPILSSAQNVIIRKSKPQSVKKKNELLTKNEVKVSVRVHACVRACIIS</sequence>
<dbReference type="EMBL" id="JAHLQT010046319">
    <property type="protein sequence ID" value="KAG7153735.1"/>
    <property type="molecule type" value="Genomic_DNA"/>
</dbReference>
<dbReference type="SMART" id="SM00360">
    <property type="entry name" value="RRM"/>
    <property type="match status" value="1"/>
</dbReference>
<dbReference type="Pfam" id="PF13432">
    <property type="entry name" value="TPR_16"/>
    <property type="match status" value="1"/>
</dbReference>
<dbReference type="Proteomes" id="UP000747542">
    <property type="component" value="Unassembled WGS sequence"/>
</dbReference>
<dbReference type="SMART" id="SM00028">
    <property type="entry name" value="TPR"/>
    <property type="match status" value="3"/>
</dbReference>
<evidence type="ECO:0000256" key="1">
    <source>
        <dbReference type="ARBA" id="ARBA00022884"/>
    </source>
</evidence>
<dbReference type="PROSITE" id="PS50102">
    <property type="entry name" value="RRM"/>
    <property type="match status" value="1"/>
</dbReference>
<gene>
    <name evidence="7" type="primary">Ttc31-L</name>
    <name evidence="7" type="ORF">Hamer_G009405</name>
</gene>
<dbReference type="PANTHER" id="PTHR47678">
    <property type="entry name" value="TETRATRICOPEPTIDE REPEAT PROTEIN 31"/>
    <property type="match status" value="1"/>
</dbReference>
<dbReference type="Gene3D" id="1.25.40.10">
    <property type="entry name" value="Tetratricopeptide repeat domain"/>
    <property type="match status" value="1"/>
</dbReference>
<feature type="repeat" description="TPR" evidence="3">
    <location>
        <begin position="220"/>
        <end position="253"/>
    </location>
</feature>
<dbReference type="Pfam" id="PF00076">
    <property type="entry name" value="RRM_1"/>
    <property type="match status" value="1"/>
</dbReference>
<evidence type="ECO:0000259" key="5">
    <source>
        <dbReference type="PROSITE" id="PS50030"/>
    </source>
</evidence>
<dbReference type="SUPFAM" id="SSF48452">
    <property type="entry name" value="TPR-like"/>
    <property type="match status" value="1"/>
</dbReference>
<evidence type="ECO:0000313" key="8">
    <source>
        <dbReference type="Proteomes" id="UP000747542"/>
    </source>
</evidence>
<proteinExistence type="predicted"/>
<comment type="caution">
    <text evidence="7">The sequence shown here is derived from an EMBL/GenBank/DDBJ whole genome shotgun (WGS) entry which is preliminary data.</text>
</comment>
<feature type="compositionally biased region" description="Acidic residues" evidence="4">
    <location>
        <begin position="151"/>
        <end position="165"/>
    </location>
</feature>
<evidence type="ECO:0000313" key="7">
    <source>
        <dbReference type="EMBL" id="KAG7153735.1"/>
    </source>
</evidence>
<feature type="compositionally biased region" description="Polar residues" evidence="4">
    <location>
        <begin position="62"/>
        <end position="77"/>
    </location>
</feature>
<evidence type="ECO:0000259" key="6">
    <source>
        <dbReference type="PROSITE" id="PS50102"/>
    </source>
</evidence>
<protein>
    <submittedName>
        <fullName evidence="7">Tetratricopeptide repeat protein 31-like</fullName>
    </submittedName>
</protein>
<dbReference type="InterPro" id="IPR012677">
    <property type="entry name" value="Nucleotide-bd_a/b_plait_sf"/>
</dbReference>
<feature type="non-terminal residue" evidence="7">
    <location>
        <position position="1"/>
    </location>
</feature>
<keyword evidence="1 2" id="KW-0694">RNA-binding</keyword>
<feature type="region of interest" description="Disordered" evidence="4">
    <location>
        <begin position="54"/>
        <end position="172"/>
    </location>
</feature>
<feature type="compositionally biased region" description="Basic and acidic residues" evidence="4">
    <location>
        <begin position="96"/>
        <end position="109"/>
    </location>
</feature>
<feature type="domain" description="UBA" evidence="5">
    <location>
        <begin position="323"/>
        <end position="366"/>
    </location>
</feature>
<dbReference type="InterPro" id="IPR015940">
    <property type="entry name" value="UBA"/>
</dbReference>
<dbReference type="PROSITE" id="PS50005">
    <property type="entry name" value="TPR"/>
    <property type="match status" value="1"/>
</dbReference>
<dbReference type="PROSITE" id="PS50030">
    <property type="entry name" value="UBA"/>
    <property type="match status" value="1"/>
</dbReference>
<evidence type="ECO:0000256" key="4">
    <source>
        <dbReference type="SAM" id="MobiDB-lite"/>
    </source>
</evidence>
<dbReference type="InterPro" id="IPR019734">
    <property type="entry name" value="TPR_rpt"/>
</dbReference>
<dbReference type="InterPro" id="IPR035979">
    <property type="entry name" value="RBD_domain_sf"/>
</dbReference>
<dbReference type="SUPFAM" id="SSF54928">
    <property type="entry name" value="RNA-binding domain, RBD"/>
    <property type="match status" value="1"/>
</dbReference>
<evidence type="ECO:0000256" key="3">
    <source>
        <dbReference type="PROSITE-ProRule" id="PRU00339"/>
    </source>
</evidence>
<dbReference type="GO" id="GO:0003723">
    <property type="term" value="F:RNA binding"/>
    <property type="evidence" value="ECO:0007669"/>
    <property type="project" value="UniProtKB-UniRule"/>
</dbReference>
<feature type="region of interest" description="Disordered" evidence="4">
    <location>
        <begin position="184"/>
        <end position="212"/>
    </location>
</feature>
<dbReference type="InterPro" id="IPR000504">
    <property type="entry name" value="RRM_dom"/>
</dbReference>
<dbReference type="Gene3D" id="3.30.70.330">
    <property type="match status" value="1"/>
</dbReference>
<dbReference type="InterPro" id="IPR011990">
    <property type="entry name" value="TPR-like_helical_dom_sf"/>
</dbReference>
<dbReference type="PANTHER" id="PTHR47678:SF4">
    <property type="entry name" value="SHOCK PROTEIN 70 (HSP70)-INTERACTING PROTEIN, PUTATIVE-RELATED"/>
    <property type="match status" value="1"/>
</dbReference>
<evidence type="ECO:0000256" key="2">
    <source>
        <dbReference type="PROSITE-ProRule" id="PRU00176"/>
    </source>
</evidence>
<accession>A0A8J5J7X5</accession>
<reference evidence="7" key="1">
    <citation type="journal article" date="2021" name="Sci. Adv.">
        <title>The American lobster genome reveals insights on longevity, neural, and immune adaptations.</title>
        <authorList>
            <person name="Polinski J.M."/>
            <person name="Zimin A.V."/>
            <person name="Clark K.F."/>
            <person name="Kohn A.B."/>
            <person name="Sadowski N."/>
            <person name="Timp W."/>
            <person name="Ptitsyn A."/>
            <person name="Khanna P."/>
            <person name="Romanova D.Y."/>
            <person name="Williams P."/>
            <person name="Greenwood S.J."/>
            <person name="Moroz L.L."/>
            <person name="Walt D.R."/>
            <person name="Bodnar A.G."/>
        </authorList>
    </citation>
    <scope>NUCLEOTIDE SEQUENCE</scope>
    <source>
        <strain evidence="7">GMGI-L3</strain>
    </source>
</reference>
<name>A0A8J5J7X5_HOMAM</name>
<keyword evidence="3" id="KW-0802">TPR repeat</keyword>
<feature type="compositionally biased region" description="Basic residues" evidence="4">
    <location>
        <begin position="129"/>
        <end position="145"/>
    </location>
</feature>
<organism evidence="7 8">
    <name type="scientific">Homarus americanus</name>
    <name type="common">American lobster</name>
    <dbReference type="NCBI Taxonomy" id="6706"/>
    <lineage>
        <taxon>Eukaryota</taxon>
        <taxon>Metazoa</taxon>
        <taxon>Ecdysozoa</taxon>
        <taxon>Arthropoda</taxon>
        <taxon>Crustacea</taxon>
        <taxon>Multicrustacea</taxon>
        <taxon>Malacostraca</taxon>
        <taxon>Eumalacostraca</taxon>
        <taxon>Eucarida</taxon>
        <taxon>Decapoda</taxon>
        <taxon>Pleocyemata</taxon>
        <taxon>Astacidea</taxon>
        <taxon>Nephropoidea</taxon>
        <taxon>Nephropidae</taxon>
        <taxon>Homarus</taxon>
    </lineage>
</organism>
<feature type="domain" description="RRM" evidence="6">
    <location>
        <begin position="501"/>
        <end position="554"/>
    </location>
</feature>
<keyword evidence="8" id="KW-1185">Reference proteome</keyword>
<dbReference type="AlphaFoldDB" id="A0A8J5J7X5"/>
<feature type="compositionally biased region" description="Acidic residues" evidence="4">
    <location>
        <begin position="83"/>
        <end position="95"/>
    </location>
</feature>